<dbReference type="InterPro" id="IPR020864">
    <property type="entry name" value="MACPF"/>
</dbReference>
<dbReference type="PROSITE" id="PS51412">
    <property type="entry name" value="MACPF_2"/>
    <property type="match status" value="1"/>
</dbReference>
<keyword evidence="5" id="KW-1015">Disulfide bond</keyword>
<evidence type="ECO:0000313" key="8">
    <source>
        <dbReference type="Proteomes" id="UP000759131"/>
    </source>
</evidence>
<evidence type="ECO:0000256" key="1">
    <source>
        <dbReference type="ARBA" id="ARBA00004370"/>
    </source>
</evidence>
<reference evidence="7" key="1">
    <citation type="submission" date="2020-11" db="EMBL/GenBank/DDBJ databases">
        <authorList>
            <person name="Tran Van P."/>
        </authorList>
    </citation>
    <scope>NUCLEOTIDE SEQUENCE</scope>
</reference>
<dbReference type="GO" id="GO:0016020">
    <property type="term" value="C:membrane"/>
    <property type="evidence" value="ECO:0007669"/>
    <property type="project" value="UniProtKB-SubCell"/>
</dbReference>
<evidence type="ECO:0000256" key="5">
    <source>
        <dbReference type="ARBA" id="ARBA00023157"/>
    </source>
</evidence>
<dbReference type="Proteomes" id="UP000759131">
    <property type="component" value="Unassembled WGS sequence"/>
</dbReference>
<evidence type="ECO:0000256" key="4">
    <source>
        <dbReference type="ARBA" id="ARBA00023136"/>
    </source>
</evidence>
<evidence type="ECO:0000259" key="6">
    <source>
        <dbReference type="PROSITE" id="PS51412"/>
    </source>
</evidence>
<feature type="non-terminal residue" evidence="7">
    <location>
        <position position="186"/>
    </location>
</feature>
<accession>A0A7R9LYV9</accession>
<proteinExistence type="predicted"/>
<keyword evidence="8" id="KW-1185">Reference proteome</keyword>
<keyword evidence="4" id="KW-0472">Membrane</keyword>
<sequence>PYDPSLVFDIPDQVDTINTLPGGVINTKASIIETSDDYKKSKAFDLGLDANTVAYGAYAISGGYKKAQEELVNSTKSIVEVSAFVSAIRVDMSPYYEITPNKEFTDFVENILPETYAANPAKYQEFVDTFGTHYFDSAFFGGYVQQSIELTSNLNLKMSEKDIKVNAEASFLTVVKIKGGYDGEDK</sequence>
<dbReference type="Pfam" id="PF01823">
    <property type="entry name" value="MACPF"/>
    <property type="match status" value="1"/>
</dbReference>
<protein>
    <recommendedName>
        <fullName evidence="6">MACPF domain-containing protein</fullName>
    </recommendedName>
</protein>
<evidence type="ECO:0000256" key="2">
    <source>
        <dbReference type="ARBA" id="ARBA00004613"/>
    </source>
</evidence>
<name>A0A7R9LYV9_9ACAR</name>
<evidence type="ECO:0000256" key="3">
    <source>
        <dbReference type="ARBA" id="ARBA00022525"/>
    </source>
</evidence>
<gene>
    <name evidence="7" type="ORF">OSB1V03_LOCUS22878</name>
</gene>
<dbReference type="OrthoDB" id="6499331at2759"/>
<evidence type="ECO:0000313" key="7">
    <source>
        <dbReference type="EMBL" id="CAD7650480.1"/>
    </source>
</evidence>
<dbReference type="PROSITE" id="PS00279">
    <property type="entry name" value="MACPF_1"/>
    <property type="match status" value="1"/>
</dbReference>
<dbReference type="EMBL" id="CAJPIZ010052188">
    <property type="protein sequence ID" value="CAG2122933.1"/>
    <property type="molecule type" value="Genomic_DNA"/>
</dbReference>
<organism evidence="7">
    <name type="scientific">Medioppia subpectinata</name>
    <dbReference type="NCBI Taxonomy" id="1979941"/>
    <lineage>
        <taxon>Eukaryota</taxon>
        <taxon>Metazoa</taxon>
        <taxon>Ecdysozoa</taxon>
        <taxon>Arthropoda</taxon>
        <taxon>Chelicerata</taxon>
        <taxon>Arachnida</taxon>
        <taxon>Acari</taxon>
        <taxon>Acariformes</taxon>
        <taxon>Sarcoptiformes</taxon>
        <taxon>Oribatida</taxon>
        <taxon>Brachypylina</taxon>
        <taxon>Oppioidea</taxon>
        <taxon>Oppiidae</taxon>
        <taxon>Medioppia</taxon>
    </lineage>
</organism>
<comment type="subcellular location">
    <subcellularLocation>
        <location evidence="1">Membrane</location>
    </subcellularLocation>
    <subcellularLocation>
        <location evidence="2">Secreted</location>
    </subcellularLocation>
</comment>
<dbReference type="InterPro" id="IPR020863">
    <property type="entry name" value="MACPF_CS"/>
</dbReference>
<feature type="non-terminal residue" evidence="7">
    <location>
        <position position="1"/>
    </location>
</feature>
<dbReference type="AlphaFoldDB" id="A0A7R9LYV9"/>
<dbReference type="EMBL" id="OC906763">
    <property type="protein sequence ID" value="CAD7650480.1"/>
    <property type="molecule type" value="Genomic_DNA"/>
</dbReference>
<keyword evidence="3" id="KW-0964">Secreted</keyword>
<dbReference type="GO" id="GO:0005576">
    <property type="term" value="C:extracellular region"/>
    <property type="evidence" value="ECO:0007669"/>
    <property type="project" value="UniProtKB-SubCell"/>
</dbReference>
<feature type="domain" description="MACPF" evidence="6">
    <location>
        <begin position="1"/>
        <end position="186"/>
    </location>
</feature>